<feature type="transmembrane region" description="Helical" evidence="2">
    <location>
        <begin position="598"/>
        <end position="620"/>
    </location>
</feature>
<feature type="transmembrane region" description="Helical" evidence="2">
    <location>
        <begin position="249"/>
        <end position="271"/>
    </location>
</feature>
<keyword evidence="2" id="KW-0812">Transmembrane</keyword>
<feature type="compositionally biased region" description="Basic and acidic residues" evidence="1">
    <location>
        <begin position="135"/>
        <end position="146"/>
    </location>
</feature>
<evidence type="ECO:0000313" key="3">
    <source>
        <dbReference type="EMBL" id="KDN17089.1"/>
    </source>
</evidence>
<comment type="caution">
    <text evidence="3">The sequence shown here is derived from an EMBL/GenBank/DDBJ whole genome shotgun (WGS) entry which is preliminary data.</text>
</comment>
<dbReference type="InterPro" id="IPR012507">
    <property type="entry name" value="YibE_F"/>
</dbReference>
<proteinExistence type="predicted"/>
<name>A0A066TYY3_9PSEU</name>
<feature type="compositionally biased region" description="Basic and acidic residues" evidence="1">
    <location>
        <begin position="173"/>
        <end position="182"/>
    </location>
</feature>
<keyword evidence="2" id="KW-0472">Membrane</keyword>
<organism evidence="3 4">
    <name type="scientific">Amycolatopsis rifamycinica</name>
    <dbReference type="NCBI Taxonomy" id="287986"/>
    <lineage>
        <taxon>Bacteria</taxon>
        <taxon>Bacillati</taxon>
        <taxon>Actinomycetota</taxon>
        <taxon>Actinomycetes</taxon>
        <taxon>Pseudonocardiales</taxon>
        <taxon>Pseudonocardiaceae</taxon>
        <taxon>Amycolatopsis</taxon>
    </lineage>
</organism>
<evidence type="ECO:0000313" key="4">
    <source>
        <dbReference type="Proteomes" id="UP000027345"/>
    </source>
</evidence>
<feature type="compositionally biased region" description="Basic and acidic residues" evidence="1">
    <location>
        <begin position="155"/>
        <end position="164"/>
    </location>
</feature>
<sequence>MDRPDLDDDATGPIRRITDEVSPSPARGTSGTPGTPRKPARRTPPEDARRAADPARRRTGSGPQRAAHSGSLPLPAENGRPEARRRRGDTGPQPIPGGEQPGSPRRGDTGPQRAAADGDRPAARRGDTGPQRAAAENDRSATRRGETGPQQLPADSDRPARRGDTGPQQLPADTDRPARRGDTGPQQLPADTDRPARPGDTGPQRVPAETGARPRRKVPESAEAPTGHGHGHGHGHGPAAPASKRVRLLLIWLLAPLALATVVGMVVLYPWGKAAPTSVIPQGTPVHADIRATASGPCLAQGQVQVGDQADPNAKPCLTVDLTMTDGPASGKPLRLTVPIEPSTPRFTTGDAVVLAYNNGNPNDPASFQLVDFQRGTPLLVLAALFAVAVLVLGRWQGIAALVALGLSFVVIALFILPAILAGENPLVVAIAGAGAIMFIALYLTHGLSARTSAAVLGTLVSLALIGVLSAIFSAAASLTGLDDSTSTLIGSLGHGIDARGLLLAGVVIGALGVLDDVTVTQTSAVWELRRANPDLTWRELYRSGLRIGRDHVGSAVNTLVMAYAGAALPVLLYSSISGVGLGALLGSEDIAQEIIRTLAGSVGIVAAVPVTTVLAALIASREPAAHLVTGKLSPA</sequence>
<feature type="transmembrane region" description="Helical" evidence="2">
    <location>
        <begin position="376"/>
        <end position="393"/>
    </location>
</feature>
<evidence type="ECO:0000256" key="1">
    <source>
        <dbReference type="SAM" id="MobiDB-lite"/>
    </source>
</evidence>
<feature type="transmembrane region" description="Helical" evidence="2">
    <location>
        <begin position="561"/>
        <end position="586"/>
    </location>
</feature>
<dbReference type="AlphaFoldDB" id="A0A066TYY3"/>
<dbReference type="PANTHER" id="PTHR41771">
    <property type="entry name" value="MEMBRANE PROTEIN-RELATED"/>
    <property type="match status" value="1"/>
</dbReference>
<feature type="transmembrane region" description="Helical" evidence="2">
    <location>
        <begin position="400"/>
        <end position="421"/>
    </location>
</feature>
<dbReference type="eggNOG" id="COG5438">
    <property type="taxonomic scope" value="Bacteria"/>
</dbReference>
<feature type="transmembrane region" description="Helical" evidence="2">
    <location>
        <begin position="427"/>
        <end position="444"/>
    </location>
</feature>
<keyword evidence="2" id="KW-1133">Transmembrane helix</keyword>
<dbReference type="Proteomes" id="UP000027345">
    <property type="component" value="Unassembled WGS sequence"/>
</dbReference>
<accession>A0A066TYY3</accession>
<feature type="compositionally biased region" description="Basic and acidic residues" evidence="1">
    <location>
        <begin position="43"/>
        <end position="56"/>
    </location>
</feature>
<feature type="compositionally biased region" description="Basic and acidic residues" evidence="1">
    <location>
        <begin position="116"/>
        <end position="127"/>
    </location>
</feature>
<keyword evidence="4" id="KW-1185">Reference proteome</keyword>
<feature type="compositionally biased region" description="Acidic residues" evidence="1">
    <location>
        <begin position="1"/>
        <end position="10"/>
    </location>
</feature>
<feature type="region of interest" description="Disordered" evidence="1">
    <location>
        <begin position="1"/>
        <end position="240"/>
    </location>
</feature>
<evidence type="ECO:0000256" key="2">
    <source>
        <dbReference type="SAM" id="Phobius"/>
    </source>
</evidence>
<dbReference type="STRING" id="287986.DV20_37480"/>
<dbReference type="EMBL" id="JMQI01000076">
    <property type="protein sequence ID" value="KDN17089.1"/>
    <property type="molecule type" value="Genomic_DNA"/>
</dbReference>
<reference evidence="3 4" key="1">
    <citation type="submission" date="2014-05" db="EMBL/GenBank/DDBJ databases">
        <title>Draft genome sequence of Amycolatopsis rifamycinica DSM 46095.</title>
        <authorList>
            <person name="Lal R."/>
            <person name="Saxena A."/>
            <person name="Kumari R."/>
            <person name="Mukherjee U."/>
            <person name="Singh P."/>
            <person name="Sangwan N."/>
            <person name="Mahato N.K."/>
        </authorList>
    </citation>
    <scope>NUCLEOTIDE SEQUENCE [LARGE SCALE GENOMIC DNA]</scope>
    <source>
        <strain evidence="3 4">DSM 46095</strain>
    </source>
</reference>
<protein>
    <submittedName>
        <fullName evidence="3">YibE/F</fullName>
    </submittedName>
</protein>
<feature type="transmembrane region" description="Helical" evidence="2">
    <location>
        <begin position="456"/>
        <end position="479"/>
    </location>
</feature>
<dbReference type="Pfam" id="PF07907">
    <property type="entry name" value="YibE_F"/>
    <property type="match status" value="1"/>
</dbReference>
<dbReference type="PANTHER" id="PTHR41771:SF1">
    <property type="entry name" value="MEMBRANE PROTEIN"/>
    <property type="match status" value="1"/>
</dbReference>
<gene>
    <name evidence="3" type="ORF">DV20_37480</name>
</gene>